<accession>A0A6V8SET7</accession>
<feature type="coiled-coil region" evidence="1">
    <location>
        <begin position="5"/>
        <end position="32"/>
    </location>
</feature>
<organism evidence="2 3">
    <name type="scientific">Clostridium fungisolvens</name>
    <dbReference type="NCBI Taxonomy" id="1604897"/>
    <lineage>
        <taxon>Bacteria</taxon>
        <taxon>Bacillati</taxon>
        <taxon>Bacillota</taxon>
        <taxon>Clostridia</taxon>
        <taxon>Eubacteriales</taxon>
        <taxon>Clostridiaceae</taxon>
        <taxon>Clostridium</taxon>
    </lineage>
</organism>
<comment type="caution">
    <text evidence="2">The sequence shown here is derived from an EMBL/GenBank/DDBJ whole genome shotgun (WGS) entry which is preliminary data.</text>
</comment>
<keyword evidence="1" id="KW-0175">Coiled coil</keyword>
<evidence type="ECO:0000313" key="2">
    <source>
        <dbReference type="EMBL" id="GFP75707.1"/>
    </source>
</evidence>
<sequence length="66" mass="7794">MEQNQDEVKELLKQLLAEVKDVKERVAAIEKNQIQVANAEHKNWHMLAEKLEVYDKVLYKVFGKNQ</sequence>
<dbReference type="RefSeq" id="WP_183277192.1">
    <property type="nucleotide sequence ID" value="NZ_BLZR01000001.1"/>
</dbReference>
<evidence type="ECO:0000256" key="1">
    <source>
        <dbReference type="SAM" id="Coils"/>
    </source>
</evidence>
<gene>
    <name evidence="2" type="ORF">bsdtw1_01798</name>
</gene>
<dbReference type="Proteomes" id="UP000580568">
    <property type="component" value="Unassembled WGS sequence"/>
</dbReference>
<name>A0A6V8SET7_9CLOT</name>
<evidence type="ECO:0000313" key="3">
    <source>
        <dbReference type="Proteomes" id="UP000580568"/>
    </source>
</evidence>
<reference evidence="2 3" key="1">
    <citation type="submission" date="2020-07" db="EMBL/GenBank/DDBJ databases">
        <title>A new beta-1,3-glucan-decomposing anaerobic bacterium isolated from anoxic soil subjected to biological soil disinfestation.</title>
        <authorList>
            <person name="Ueki A."/>
            <person name="Tonouchi A."/>
        </authorList>
    </citation>
    <scope>NUCLEOTIDE SEQUENCE [LARGE SCALE GENOMIC DNA]</scope>
    <source>
        <strain evidence="2 3">TW1</strain>
    </source>
</reference>
<protein>
    <submittedName>
        <fullName evidence="2">Uncharacterized protein</fullName>
    </submittedName>
</protein>
<dbReference type="EMBL" id="BLZR01000001">
    <property type="protein sequence ID" value="GFP75707.1"/>
    <property type="molecule type" value="Genomic_DNA"/>
</dbReference>
<dbReference type="AlphaFoldDB" id="A0A6V8SET7"/>
<proteinExistence type="predicted"/>
<keyword evidence="3" id="KW-1185">Reference proteome</keyword>